<feature type="signal peptide" evidence="2">
    <location>
        <begin position="1"/>
        <end position="28"/>
    </location>
</feature>
<feature type="domain" description="FAS1" evidence="3">
    <location>
        <begin position="122"/>
        <end position="288"/>
    </location>
</feature>
<dbReference type="InterPro" id="IPR036378">
    <property type="entry name" value="FAS1_dom_sf"/>
</dbReference>
<organism evidence="4 5">
    <name type="scientific">Torulaspora globosa</name>
    <dbReference type="NCBI Taxonomy" id="48254"/>
    <lineage>
        <taxon>Eukaryota</taxon>
        <taxon>Fungi</taxon>
        <taxon>Dikarya</taxon>
        <taxon>Ascomycota</taxon>
        <taxon>Saccharomycotina</taxon>
        <taxon>Saccharomycetes</taxon>
        <taxon>Saccharomycetales</taxon>
        <taxon>Saccharomycetaceae</taxon>
        <taxon>Torulaspora</taxon>
    </lineage>
</organism>
<feature type="chain" id="PRO_5028874541" description="FAS1 domain-containing protein" evidence="2">
    <location>
        <begin position="29"/>
        <end position="291"/>
    </location>
</feature>
<proteinExistence type="predicted"/>
<dbReference type="SUPFAM" id="SSF82153">
    <property type="entry name" value="FAS1 domain"/>
    <property type="match status" value="1"/>
</dbReference>
<dbReference type="PANTHER" id="PTHR28156:SF1">
    <property type="entry name" value="FAS1 DOMAIN-CONTAINING PROTEIN YDR262W"/>
    <property type="match status" value="1"/>
</dbReference>
<dbReference type="Gene3D" id="2.30.180.10">
    <property type="entry name" value="FAS1 domain"/>
    <property type="match status" value="1"/>
</dbReference>
<dbReference type="PANTHER" id="PTHR28156">
    <property type="entry name" value="FAS1 DOMAIN-CONTAINING PROTEIN YDR262W"/>
    <property type="match status" value="1"/>
</dbReference>
<sequence>MIISTRLLIPLSLILSLRFFFLLSLTEAKNIVGIENFHDEKGRLHRRFSSDDSILQARDAKRLPLDIDKLMEENSRLFKRDPKRLPLDINAIIEEEERIVKRDQMRSQKEFSAGSKNLHISPVSLDSKLTSMKETTVFFSYVREDVGLSTRLSDENEDLIILAPSNDAISKLSKKPWQFPRDVESLEASEASEKEIDSTIRQNVLQFVRSHVVAYDESHKLDEYGPGCITLKSLDFEDSSNHDTRGDILLKKQDDSFYVASIVDKEFYKVQKVETAVNGVVLVIDSCLEMP</sequence>
<dbReference type="AlphaFoldDB" id="A0A7H9HYB7"/>
<reference evidence="4 5" key="1">
    <citation type="submission" date="2020-06" db="EMBL/GenBank/DDBJ databases">
        <title>The yeast mating-type switching endonuclease HO is a domesticated member of an unorthodox homing genetic element family.</title>
        <authorList>
            <person name="Coughlan A.Y."/>
            <person name="Lombardi L."/>
            <person name="Braun-Galleani S."/>
            <person name="Martos A.R."/>
            <person name="Galeote V."/>
            <person name="Bigey F."/>
            <person name="Dequin S."/>
            <person name="Byrne K.P."/>
            <person name="Wolfe K.H."/>
        </authorList>
    </citation>
    <scope>NUCLEOTIDE SEQUENCE [LARGE SCALE GENOMIC DNA]</scope>
    <source>
        <strain evidence="4 5">CBS2947</strain>
    </source>
</reference>
<dbReference type="Proteomes" id="UP000510647">
    <property type="component" value="Chromosome 6"/>
</dbReference>
<evidence type="ECO:0000313" key="4">
    <source>
        <dbReference type="EMBL" id="QLQ81566.1"/>
    </source>
</evidence>
<keyword evidence="1 2" id="KW-0732">Signal</keyword>
<dbReference type="OrthoDB" id="5551751at2759"/>
<dbReference type="PROSITE" id="PS50213">
    <property type="entry name" value="FAS1"/>
    <property type="match status" value="1"/>
</dbReference>
<dbReference type="InterPro" id="IPR040200">
    <property type="entry name" value="Mug57-like"/>
</dbReference>
<evidence type="ECO:0000256" key="2">
    <source>
        <dbReference type="SAM" id="SignalP"/>
    </source>
</evidence>
<dbReference type="InterPro" id="IPR000782">
    <property type="entry name" value="FAS1_domain"/>
</dbReference>
<dbReference type="EMBL" id="CP059272">
    <property type="protein sequence ID" value="QLQ81566.1"/>
    <property type="molecule type" value="Genomic_DNA"/>
</dbReference>
<keyword evidence="5" id="KW-1185">Reference proteome</keyword>
<protein>
    <recommendedName>
        <fullName evidence="3">FAS1 domain-containing protein</fullName>
    </recommendedName>
</protein>
<evidence type="ECO:0000313" key="5">
    <source>
        <dbReference type="Proteomes" id="UP000510647"/>
    </source>
</evidence>
<evidence type="ECO:0000256" key="1">
    <source>
        <dbReference type="ARBA" id="ARBA00022729"/>
    </source>
</evidence>
<name>A0A7H9HYB7_9SACH</name>
<gene>
    <name evidence="4" type="ORF">HG537_0F03270</name>
</gene>
<evidence type="ECO:0000259" key="3">
    <source>
        <dbReference type="PROSITE" id="PS50213"/>
    </source>
</evidence>
<accession>A0A7H9HYB7</accession>